<evidence type="ECO:0000256" key="1">
    <source>
        <dbReference type="SAM" id="MobiDB-lite"/>
    </source>
</evidence>
<dbReference type="STRING" id="880074.BARVI_07040"/>
<dbReference type="KEGG" id="bvs:BARVI_07040"/>
<keyword evidence="4" id="KW-1185">Reference proteome</keyword>
<accession>W0EP19</accession>
<gene>
    <name evidence="3" type="ORF">BARVI_07040</name>
</gene>
<dbReference type="InterPro" id="IPR019847">
    <property type="entry name" value="Gliding_motility_assoc_GldN"/>
</dbReference>
<name>W0EP19_9BACT</name>
<feature type="signal peptide" evidence="2">
    <location>
        <begin position="1"/>
        <end position="29"/>
    </location>
</feature>
<evidence type="ECO:0000313" key="3">
    <source>
        <dbReference type="EMBL" id="AHF12560.1"/>
    </source>
</evidence>
<reference evidence="3 4" key="1">
    <citation type="submission" date="2013-12" db="EMBL/GenBank/DDBJ databases">
        <authorList>
            <consortium name="DOE Joint Genome Institute"/>
            <person name="Eisen J."/>
            <person name="Huntemann M."/>
            <person name="Han J."/>
            <person name="Chen A."/>
            <person name="Kyrpides N."/>
            <person name="Mavromatis K."/>
            <person name="Markowitz V."/>
            <person name="Palaniappan K."/>
            <person name="Ivanova N."/>
            <person name="Schaumberg A."/>
            <person name="Pati A."/>
            <person name="Liolios K."/>
            <person name="Nordberg H.P."/>
            <person name="Cantor M.N."/>
            <person name="Hua S.X."/>
            <person name="Woyke T."/>
        </authorList>
    </citation>
    <scope>NUCLEOTIDE SEQUENCE [LARGE SCALE GENOMIC DNA]</scope>
    <source>
        <strain evidence="4">DSM 18177</strain>
    </source>
</reference>
<sequence length="369" mass="43200">MTYHSAHMNILIKSCLTLGLLFAVMGGHAQVVKKSESDNAKKGNTQLSVRAQSLYDTQGASDADIPWMRVIYRQIDLTKEKNLPLYYPEESTESQENLFRIIMKLLANNQIPAYEYLDGREIFTDEYRIKVREMFDRFHILYAEAKGYSEKNPRFTIEESDIPANEILSYYILEKWIFDRRTSQMKPSIEALCPVLHRTGDFGGEPVKYPMFWVKYNDIRPYIARQYILASNENNIAQYNYDDYFKMRMYDGEIYKTQNLRNQSLMQMYPNDSIRKQAQDSIERQLKNFNENLWVPTPEELAKAKEAQEAKEAKDNGDEVTAKEEDKEVKSTSRSARAKRQKEAKVKKQKQPKQQKAASAPVRSVRRTR</sequence>
<dbReference type="eggNOG" id="ENOG502Z7JF">
    <property type="taxonomic scope" value="Bacteria"/>
</dbReference>
<feature type="chain" id="PRO_5004787752" evidence="2">
    <location>
        <begin position="30"/>
        <end position="369"/>
    </location>
</feature>
<dbReference type="OrthoDB" id="1141916at2"/>
<dbReference type="HOGENOM" id="CLU_056167_0_0_10"/>
<evidence type="ECO:0000313" key="4">
    <source>
        <dbReference type="Proteomes" id="UP000018901"/>
    </source>
</evidence>
<organism evidence="3 4">
    <name type="scientific">Barnesiella viscericola DSM 18177</name>
    <dbReference type="NCBI Taxonomy" id="880074"/>
    <lineage>
        <taxon>Bacteria</taxon>
        <taxon>Pseudomonadati</taxon>
        <taxon>Bacteroidota</taxon>
        <taxon>Bacteroidia</taxon>
        <taxon>Bacteroidales</taxon>
        <taxon>Barnesiellaceae</taxon>
        <taxon>Barnesiella</taxon>
    </lineage>
</organism>
<dbReference type="NCBIfam" id="TIGR03523">
    <property type="entry name" value="GldN"/>
    <property type="match status" value="1"/>
</dbReference>
<dbReference type="EMBL" id="CP007034">
    <property type="protein sequence ID" value="AHF12560.1"/>
    <property type="molecule type" value="Genomic_DNA"/>
</dbReference>
<feature type="region of interest" description="Disordered" evidence="1">
    <location>
        <begin position="303"/>
        <end position="369"/>
    </location>
</feature>
<feature type="compositionally biased region" description="Basic and acidic residues" evidence="1">
    <location>
        <begin position="303"/>
        <end position="331"/>
    </location>
</feature>
<evidence type="ECO:0000256" key="2">
    <source>
        <dbReference type="SAM" id="SignalP"/>
    </source>
</evidence>
<proteinExistence type="predicted"/>
<dbReference type="AlphaFoldDB" id="W0EP19"/>
<dbReference type="Proteomes" id="UP000018901">
    <property type="component" value="Chromosome"/>
</dbReference>
<dbReference type="Pfam" id="PF19841">
    <property type="entry name" value="GldN"/>
    <property type="match status" value="1"/>
</dbReference>
<protein>
    <submittedName>
        <fullName evidence="3">Gliding motility protein GldN</fullName>
    </submittedName>
</protein>
<keyword evidence="2" id="KW-0732">Signal</keyword>